<organism evidence="3 4">
    <name type="scientific">Cherax quadricarinatus</name>
    <name type="common">Australian red claw crayfish</name>
    <dbReference type="NCBI Taxonomy" id="27406"/>
    <lineage>
        <taxon>Eukaryota</taxon>
        <taxon>Metazoa</taxon>
        <taxon>Ecdysozoa</taxon>
        <taxon>Arthropoda</taxon>
        <taxon>Crustacea</taxon>
        <taxon>Multicrustacea</taxon>
        <taxon>Malacostraca</taxon>
        <taxon>Eumalacostraca</taxon>
        <taxon>Eucarida</taxon>
        <taxon>Decapoda</taxon>
        <taxon>Pleocyemata</taxon>
        <taxon>Astacidea</taxon>
        <taxon>Parastacoidea</taxon>
        <taxon>Parastacidae</taxon>
        <taxon>Cherax</taxon>
    </lineage>
</organism>
<reference evidence="3 4" key="1">
    <citation type="journal article" date="2024" name="BMC Genomics">
        <title>Genome assembly of redclaw crayfish (Cherax quadricarinatus) provides insights into its immune adaptation and hypoxia tolerance.</title>
        <authorList>
            <person name="Liu Z."/>
            <person name="Zheng J."/>
            <person name="Li H."/>
            <person name="Fang K."/>
            <person name="Wang S."/>
            <person name="He J."/>
            <person name="Zhou D."/>
            <person name="Weng S."/>
            <person name="Chi M."/>
            <person name="Gu Z."/>
            <person name="He J."/>
            <person name="Li F."/>
            <person name="Wang M."/>
        </authorList>
    </citation>
    <scope>NUCLEOTIDE SEQUENCE [LARGE SCALE GENOMIC DNA]</scope>
    <source>
        <strain evidence="3">ZL_2023a</strain>
    </source>
</reference>
<evidence type="ECO:0000256" key="2">
    <source>
        <dbReference type="SAM" id="SignalP"/>
    </source>
</evidence>
<proteinExistence type="predicted"/>
<evidence type="ECO:0008006" key="5">
    <source>
        <dbReference type="Google" id="ProtNLM"/>
    </source>
</evidence>
<comment type="caution">
    <text evidence="3">The sequence shown here is derived from an EMBL/GenBank/DDBJ whole genome shotgun (WGS) entry which is preliminary data.</text>
</comment>
<evidence type="ECO:0000256" key="1">
    <source>
        <dbReference type="SAM" id="MobiDB-lite"/>
    </source>
</evidence>
<name>A0AAW0WH03_CHEQU</name>
<feature type="region of interest" description="Disordered" evidence="1">
    <location>
        <begin position="167"/>
        <end position="189"/>
    </location>
</feature>
<feature type="region of interest" description="Disordered" evidence="1">
    <location>
        <begin position="78"/>
        <end position="140"/>
    </location>
</feature>
<sequence length="389" mass="44006">EMCWCVPRVVAVVVLMVLLRHGGGCQALHDTQQPSSHPAGRFNKTVPATVSSANIHDENAWTSRISTRISAIKHNYLPEYKPGQEDNNKNSKAVPASDPRLSFQSLQSDNTENSRINTQISTTEAKDSSSPEYQINQNANDEIRSKDARFPEVRDFVDKILDARETEPEHTKLSGKNMISHENPPEMSDTRDECNEICCIINSIIISANIHLSLFNDYKEDFAMAKFSQSWDEISSFISDNYSIPPAIPPMPEIIDVRQQMVQVYGQLQQHLLGFENATLDQLDFTRPSEASRMKTTTITSPNFLQNLTDTINNINQLLIYVRNGMDKLDVVPEESLTQELTREVYQTSDSIRKDVIDFIILRNYERGLRYIIDVFTAAHSNNCASTSS</sequence>
<feature type="compositionally biased region" description="Polar residues" evidence="1">
    <location>
        <begin position="102"/>
        <end position="123"/>
    </location>
</feature>
<feature type="compositionally biased region" description="Polar residues" evidence="1">
    <location>
        <begin position="130"/>
        <end position="140"/>
    </location>
</feature>
<dbReference type="EMBL" id="JARKIK010000078">
    <property type="protein sequence ID" value="KAK8726923.1"/>
    <property type="molecule type" value="Genomic_DNA"/>
</dbReference>
<feature type="non-terminal residue" evidence="3">
    <location>
        <position position="1"/>
    </location>
</feature>
<evidence type="ECO:0000313" key="4">
    <source>
        <dbReference type="Proteomes" id="UP001445076"/>
    </source>
</evidence>
<feature type="chain" id="PRO_5043631791" description="Secreted protein" evidence="2">
    <location>
        <begin position="28"/>
        <end position="389"/>
    </location>
</feature>
<evidence type="ECO:0000313" key="3">
    <source>
        <dbReference type="EMBL" id="KAK8726923.1"/>
    </source>
</evidence>
<dbReference type="AlphaFoldDB" id="A0AAW0WH03"/>
<feature type="signal peptide" evidence="2">
    <location>
        <begin position="1"/>
        <end position="27"/>
    </location>
</feature>
<protein>
    <recommendedName>
        <fullName evidence="5">Secreted protein</fullName>
    </recommendedName>
</protein>
<keyword evidence="2" id="KW-0732">Signal</keyword>
<accession>A0AAW0WH03</accession>
<dbReference type="Proteomes" id="UP001445076">
    <property type="component" value="Unassembled WGS sequence"/>
</dbReference>
<gene>
    <name evidence="3" type="ORF">OTU49_010135</name>
</gene>
<keyword evidence="4" id="KW-1185">Reference proteome</keyword>